<dbReference type="Proteomes" id="UP000494179">
    <property type="component" value="Unassembled WGS sequence"/>
</dbReference>
<feature type="transmembrane region" description="Helical" evidence="2">
    <location>
        <begin position="184"/>
        <end position="208"/>
    </location>
</feature>
<keyword evidence="2" id="KW-1133">Transmembrane helix</keyword>
<reference evidence="5 6" key="1">
    <citation type="submission" date="2019-10" db="EMBL/GenBank/DDBJ databases">
        <authorList>
            <consortium name="Melissa Lawson"/>
            <person name="O'neill I."/>
        </authorList>
    </citation>
    <scope>NUCLEOTIDE SEQUENCE [LARGE SCALE GENOMIC DNA]</scope>
    <source>
        <strain evidence="4">LH_664</strain>
        <strain evidence="3">LH_665</strain>
    </source>
</reference>
<evidence type="ECO:0000313" key="4">
    <source>
        <dbReference type="EMBL" id="VWQ32960.1"/>
    </source>
</evidence>
<proteinExistence type="predicted"/>
<gene>
    <name evidence="4" type="ORF">BIFLH664_00263</name>
    <name evidence="3" type="ORF">BIFLH665_00285</name>
</gene>
<dbReference type="AlphaFoldDB" id="A0A8U0KWT3"/>
<sequence length="569" mass="61173">MALNTTQLERYYNAPIGQVYEAMKRCLQSDQSRFTLKNADDLSCSCTFSSGISLTTWGENLTASAVPSGDGTLVRLTVAGKIGSTAAGFQNSHSISLADEFFSGVSGVLSAGSAEPSQVTQEQPAPAADTLPQKPEETQTQEELTPEPAPDEEGITEAKAEADSQPFVAQEASKSKAEEVWNKYRLPVVIASFVVAAIILVTSIAAIVSHNVQVGERLEVVQKVSTACNRDGKIKVLSDGDYSEEPALQMVWSSIPDREILECIAANTGMSENTVDTIGYSSSSKENASILWTDWKAAWTIDDDTMYATVTVQYLGTGGGAFKIKSTLKDFVDKEEESSDTTEEESEPQPFTIGMNCYVTSGDGDLSAHTERIDGVTSQNFRDTVWKTGKSVSCNSEGEDSTATGEKSTTDYEALKTAYGDHADDTEYGMGVLYSECASTSFIPLSLPTMGEGQAKELLGALVLCPDHPRAEEIRQKAGADTARLAEIQTKRQQGLIKDAGTYKVPDEMSTGTWKTMSDKVENCYWEMQDANGQTIDNNFVSAGIAQTITIPDGVAGFSSEGCGAWEKQ</sequence>
<organism evidence="3 6">
    <name type="scientific">Bifidobacterium longum subsp. infantis</name>
    <dbReference type="NCBI Taxonomy" id="1682"/>
    <lineage>
        <taxon>Bacteria</taxon>
        <taxon>Bacillati</taxon>
        <taxon>Actinomycetota</taxon>
        <taxon>Actinomycetes</taxon>
        <taxon>Bifidobacteriales</taxon>
        <taxon>Bifidobacteriaceae</taxon>
        <taxon>Bifidobacterium</taxon>
    </lineage>
</organism>
<feature type="region of interest" description="Disordered" evidence="1">
    <location>
        <begin position="334"/>
        <end position="354"/>
    </location>
</feature>
<evidence type="ECO:0000313" key="3">
    <source>
        <dbReference type="EMBL" id="VWQ27191.1"/>
    </source>
</evidence>
<dbReference type="Proteomes" id="UP000494270">
    <property type="component" value="Unassembled WGS sequence"/>
</dbReference>
<evidence type="ECO:0000256" key="1">
    <source>
        <dbReference type="SAM" id="MobiDB-lite"/>
    </source>
</evidence>
<comment type="caution">
    <text evidence="3">The sequence shown here is derived from an EMBL/GenBank/DDBJ whole genome shotgun (WGS) entry which is preliminary data.</text>
</comment>
<feature type="compositionally biased region" description="Acidic residues" evidence="1">
    <location>
        <begin position="334"/>
        <end position="347"/>
    </location>
</feature>
<accession>A0A8U0KWT3</accession>
<name>A0A8U0KWT3_BIFLI</name>
<evidence type="ECO:0000256" key="2">
    <source>
        <dbReference type="SAM" id="Phobius"/>
    </source>
</evidence>
<keyword evidence="2" id="KW-0472">Membrane</keyword>
<evidence type="ECO:0000313" key="5">
    <source>
        <dbReference type="Proteomes" id="UP000494179"/>
    </source>
</evidence>
<protein>
    <submittedName>
        <fullName evidence="3">Uncharacterized protein</fullName>
    </submittedName>
</protein>
<dbReference type="EMBL" id="CABWKE010000001">
    <property type="protein sequence ID" value="VWQ27191.1"/>
    <property type="molecule type" value="Genomic_DNA"/>
</dbReference>
<keyword evidence="2" id="KW-0812">Transmembrane</keyword>
<dbReference type="RefSeq" id="WP_174773521.1">
    <property type="nucleotide sequence ID" value="NZ_CABWKE010000001.1"/>
</dbReference>
<evidence type="ECO:0000313" key="6">
    <source>
        <dbReference type="Proteomes" id="UP000494270"/>
    </source>
</evidence>
<feature type="region of interest" description="Disordered" evidence="1">
    <location>
        <begin position="113"/>
        <end position="152"/>
    </location>
</feature>
<dbReference type="EMBL" id="CABWKI010000001">
    <property type="protein sequence ID" value="VWQ32960.1"/>
    <property type="molecule type" value="Genomic_DNA"/>
</dbReference>